<dbReference type="SUPFAM" id="SSF50341">
    <property type="entry name" value="CheW-like"/>
    <property type="match status" value="1"/>
</dbReference>
<reference evidence="2 3" key="1">
    <citation type="submission" date="2009-01" db="EMBL/GenBank/DDBJ databases">
        <title>Complete sequence of Geobacter sp. FRC-32.</title>
        <authorList>
            <consortium name="US DOE Joint Genome Institute"/>
            <person name="Lucas S."/>
            <person name="Copeland A."/>
            <person name="Lapidus A."/>
            <person name="Glavina del Rio T."/>
            <person name="Dalin E."/>
            <person name="Tice H."/>
            <person name="Bruce D."/>
            <person name="Goodwin L."/>
            <person name="Pitluck S."/>
            <person name="Saunders E."/>
            <person name="Brettin T."/>
            <person name="Detter J.C."/>
            <person name="Han C."/>
            <person name="Larimer F."/>
            <person name="Land M."/>
            <person name="Hauser L."/>
            <person name="Kyrpides N."/>
            <person name="Ovchinnikova G."/>
            <person name="Kostka J."/>
            <person name="Richardson P."/>
        </authorList>
    </citation>
    <scope>NUCLEOTIDE SEQUENCE [LARGE SCALE GENOMIC DNA]</scope>
    <source>
        <strain evidence="3">DSM 22248 / JCM 15807 / FRC-32</strain>
    </source>
</reference>
<evidence type="ECO:0000313" key="2">
    <source>
        <dbReference type="EMBL" id="ACM19287.1"/>
    </source>
</evidence>
<dbReference type="OrthoDB" id="5398490at2"/>
<dbReference type="eggNOG" id="COG0835">
    <property type="taxonomic scope" value="Bacteria"/>
</dbReference>
<dbReference type="RefSeq" id="WP_012646016.1">
    <property type="nucleotide sequence ID" value="NC_011979.1"/>
</dbReference>
<dbReference type="AlphaFoldDB" id="B9M1Z1"/>
<proteinExistence type="predicted"/>
<evidence type="ECO:0000313" key="3">
    <source>
        <dbReference type="Proteomes" id="UP000007721"/>
    </source>
</evidence>
<dbReference type="InterPro" id="IPR039315">
    <property type="entry name" value="CheW"/>
</dbReference>
<evidence type="ECO:0000259" key="1">
    <source>
        <dbReference type="PROSITE" id="PS50851"/>
    </source>
</evidence>
<dbReference type="GO" id="GO:0005829">
    <property type="term" value="C:cytosol"/>
    <property type="evidence" value="ECO:0007669"/>
    <property type="project" value="TreeGrafter"/>
</dbReference>
<dbReference type="Pfam" id="PF01584">
    <property type="entry name" value="CheW"/>
    <property type="match status" value="1"/>
</dbReference>
<dbReference type="InterPro" id="IPR036061">
    <property type="entry name" value="CheW-like_dom_sf"/>
</dbReference>
<dbReference type="Gene3D" id="2.30.30.40">
    <property type="entry name" value="SH3 Domains"/>
    <property type="match status" value="1"/>
</dbReference>
<organism evidence="2 3">
    <name type="scientific">Geotalea daltonii (strain DSM 22248 / JCM 15807 / FRC-32)</name>
    <name type="common">Geobacter daltonii</name>
    <dbReference type="NCBI Taxonomy" id="316067"/>
    <lineage>
        <taxon>Bacteria</taxon>
        <taxon>Pseudomonadati</taxon>
        <taxon>Thermodesulfobacteriota</taxon>
        <taxon>Desulfuromonadia</taxon>
        <taxon>Geobacterales</taxon>
        <taxon>Geobacteraceae</taxon>
        <taxon>Geotalea</taxon>
    </lineage>
</organism>
<dbReference type="HOGENOM" id="CLU_148001_0_0_7"/>
<dbReference type="SMART" id="SM00260">
    <property type="entry name" value="CheW"/>
    <property type="match status" value="1"/>
</dbReference>
<dbReference type="GO" id="GO:0006935">
    <property type="term" value="P:chemotaxis"/>
    <property type="evidence" value="ECO:0007669"/>
    <property type="project" value="InterPro"/>
</dbReference>
<dbReference type="PANTHER" id="PTHR22617">
    <property type="entry name" value="CHEMOTAXIS SENSOR HISTIDINE KINASE-RELATED"/>
    <property type="match status" value="1"/>
</dbReference>
<dbReference type="InterPro" id="IPR002545">
    <property type="entry name" value="CheW-lke_dom"/>
</dbReference>
<dbReference type="PANTHER" id="PTHR22617:SF23">
    <property type="entry name" value="CHEMOTAXIS PROTEIN CHEW"/>
    <property type="match status" value="1"/>
</dbReference>
<dbReference type="STRING" id="316067.Geob_0925"/>
<name>B9M1Z1_GEODF</name>
<dbReference type="PROSITE" id="PS50851">
    <property type="entry name" value="CHEW"/>
    <property type="match status" value="1"/>
</dbReference>
<dbReference type="Proteomes" id="UP000007721">
    <property type="component" value="Chromosome"/>
</dbReference>
<dbReference type="EMBL" id="CP001390">
    <property type="protein sequence ID" value="ACM19287.1"/>
    <property type="molecule type" value="Genomic_DNA"/>
</dbReference>
<gene>
    <name evidence="2" type="primary">cheW44H</name>
    <name evidence="2" type="ordered locus">Geob_0925</name>
</gene>
<keyword evidence="3" id="KW-1185">Reference proteome</keyword>
<dbReference type="GO" id="GO:0007165">
    <property type="term" value="P:signal transduction"/>
    <property type="evidence" value="ECO:0007669"/>
    <property type="project" value="InterPro"/>
</dbReference>
<feature type="domain" description="CheW-like" evidence="1">
    <location>
        <begin position="6"/>
        <end position="139"/>
    </location>
</feature>
<sequence length="143" mass="15752">MSESNTSPYLLFTLMDSTYAIDLQQVAEVVEPPPLSPIPRAPAHLIGAMNSHGNIKAVVDLSLMLNQGHRKFDGKILVLEDRFASLAIWVDGVLAIAATETMERKPTEEDDELSDWIISDGTQVIRLLALDKLLQRLEATING</sequence>
<dbReference type="KEGG" id="geo:Geob_0925"/>
<accession>B9M1Z1</accession>
<dbReference type="Gene3D" id="2.40.50.180">
    <property type="entry name" value="CheA-289, Domain 4"/>
    <property type="match status" value="1"/>
</dbReference>
<protein>
    <submittedName>
        <fullName evidence="2">Scaffold protein CheW associated with MCPs of class 44H</fullName>
    </submittedName>
</protein>